<evidence type="ECO:0000313" key="6">
    <source>
        <dbReference type="EMBL" id="MCL6271449.1"/>
    </source>
</evidence>
<dbReference type="NCBIfam" id="TIGR01646">
    <property type="entry name" value="vgr_GE"/>
    <property type="match status" value="1"/>
</dbReference>
<evidence type="ECO:0000256" key="1">
    <source>
        <dbReference type="ARBA" id="ARBA00004613"/>
    </source>
</evidence>
<dbReference type="InterPro" id="IPR006531">
    <property type="entry name" value="Gp5/Vgr_OB"/>
</dbReference>
<evidence type="ECO:0000259" key="5">
    <source>
        <dbReference type="Pfam" id="PF22178"/>
    </source>
</evidence>
<dbReference type="SUPFAM" id="SSF69349">
    <property type="entry name" value="Phage fibre proteins"/>
    <property type="match status" value="1"/>
</dbReference>
<feature type="domain" description="Gp5/Type VI secretion system Vgr C-terminal trimerisation" evidence="5">
    <location>
        <begin position="467"/>
        <end position="577"/>
    </location>
</feature>
<keyword evidence="7" id="KW-1185">Reference proteome</keyword>
<dbReference type="Pfam" id="PF05954">
    <property type="entry name" value="Phage_GPD"/>
    <property type="match status" value="1"/>
</dbReference>
<evidence type="ECO:0000313" key="7">
    <source>
        <dbReference type="Proteomes" id="UP001203338"/>
    </source>
</evidence>
<proteinExistence type="inferred from homology"/>
<gene>
    <name evidence="6" type="primary">vgrG</name>
    <name evidence="6" type="ORF">M3P05_16125</name>
</gene>
<reference evidence="6 7" key="1">
    <citation type="submission" date="2022-05" db="EMBL/GenBank/DDBJ databases">
        <authorList>
            <person name="Park J.-S."/>
        </authorList>
    </citation>
    <scope>NUCLEOTIDE SEQUENCE [LARGE SCALE GENOMIC DNA]</scope>
    <source>
        <strain evidence="6 7">2012CJ34-2</strain>
    </source>
</reference>
<dbReference type="Gene3D" id="2.40.50.230">
    <property type="entry name" value="Gp5 N-terminal domain"/>
    <property type="match status" value="1"/>
</dbReference>
<evidence type="ECO:0000256" key="2">
    <source>
        <dbReference type="ARBA" id="ARBA00005558"/>
    </source>
</evidence>
<dbReference type="Pfam" id="PF22178">
    <property type="entry name" value="Gp5_trimer_C"/>
    <property type="match status" value="1"/>
</dbReference>
<keyword evidence="3" id="KW-0964">Secreted</keyword>
<dbReference type="Proteomes" id="UP001203338">
    <property type="component" value="Unassembled WGS sequence"/>
</dbReference>
<dbReference type="InterPro" id="IPR017847">
    <property type="entry name" value="T6SS_RhsGE_Vgr_subset"/>
</dbReference>
<dbReference type="SUPFAM" id="SSF69279">
    <property type="entry name" value="Phage tail proteins"/>
    <property type="match status" value="2"/>
</dbReference>
<dbReference type="Gene3D" id="4.10.220.110">
    <property type="match status" value="1"/>
</dbReference>
<dbReference type="NCBIfam" id="TIGR03361">
    <property type="entry name" value="VI_Rhs_Vgr"/>
    <property type="match status" value="1"/>
</dbReference>
<sequence length="718" mass="79336">MSGLDYDPGKRPLTVITESGDEWIATRMESSDRVDGLYEHRVWFMARKLDPQKQLGTGISVTYRPEMASSKSKERCFHGICVEIRKTGVLQSRGYDQYCAVLVPWFWLLQHRTHCRVFQQQKASEIIKTLAGEHSFSGQLDLAASGDKAREYCVQFNETDLDFITRLMNEEGWHYHFQQKKGDHTLTIGNDNGCFAKVDESDIEYFAESTRREWAITDWQHNYSLGAGSVQTGDYSYELAEAMPGNKVNSSLGIKAQKSLQHYFYPGRYSEKSAGTDIATNAIEGFDSRSSQVEGGSSLSGFYAGGCFKLESHPEASEKGEYLLLEVVHEFSAEETGNELHYRNRFRCIPADVDYRPLPHFEKPKILGLQSALVTGPSSEEIHMDDYNRIKVQFHWDTEGKGDDSSSCWVRVAQHMAGNSFGIQFVPRVGDEVLVSFLDSDPDRPLIVGSVYNETHKPPYETPTSYGMKLQSSPKGGADTFNELRFDCKKDEEQIFMQAEKDLVIEVKNDRNETIIGNLTEEIQKIVTRTVKEDDNLTVEGEQKITVTKNITAATDADYELTTKGNYTQNTDGDLATTVKGKTAVDSTGDIALESKGNINSKATNTITLDGASIKETGKQAIDLEVGASKISLSPSGIELSCGPSTIKLSASGVEISGMQFKAEGQVQAELKSGVACTVEGTVKTDIKGTMVGIQGNAMTQVKAGAMVEIQGAIAKIN</sequence>
<comment type="similarity">
    <text evidence="2">Belongs to the VgrG protein family.</text>
</comment>
<evidence type="ECO:0000259" key="4">
    <source>
        <dbReference type="Pfam" id="PF04717"/>
    </source>
</evidence>
<dbReference type="PANTHER" id="PTHR32305:SF15">
    <property type="entry name" value="PROTEIN RHSA-RELATED"/>
    <property type="match status" value="1"/>
</dbReference>
<dbReference type="RefSeq" id="WP_249701061.1">
    <property type="nucleotide sequence ID" value="NZ_JAMFLX010000025.1"/>
</dbReference>
<dbReference type="Pfam" id="PF04717">
    <property type="entry name" value="Phage_base_V"/>
    <property type="match status" value="1"/>
</dbReference>
<dbReference type="Gene3D" id="3.55.50.10">
    <property type="entry name" value="Baseplate protein-like domains"/>
    <property type="match status" value="1"/>
</dbReference>
<dbReference type="PANTHER" id="PTHR32305">
    <property type="match status" value="1"/>
</dbReference>
<accession>A0ABT0PJ93</accession>
<dbReference type="InterPro" id="IPR006533">
    <property type="entry name" value="T6SS_Vgr_RhsGE"/>
</dbReference>
<dbReference type="EMBL" id="JAMFLX010000025">
    <property type="protein sequence ID" value="MCL6271449.1"/>
    <property type="molecule type" value="Genomic_DNA"/>
</dbReference>
<dbReference type="InterPro" id="IPR050708">
    <property type="entry name" value="T6SS_VgrG/RHS"/>
</dbReference>
<dbReference type="InterPro" id="IPR037026">
    <property type="entry name" value="Vgr_OB-fold_dom_sf"/>
</dbReference>
<evidence type="ECO:0000256" key="3">
    <source>
        <dbReference type="ARBA" id="ARBA00022525"/>
    </source>
</evidence>
<dbReference type="Gene3D" id="2.30.110.50">
    <property type="match status" value="1"/>
</dbReference>
<dbReference type="Gene3D" id="2.20.220.20">
    <property type="match status" value="1"/>
</dbReference>
<name>A0ABT0PJ93_9GAMM</name>
<organism evidence="6 7">
    <name type="scientific">Parendozoicomonas callyspongiae</name>
    <dbReference type="NCBI Taxonomy" id="2942213"/>
    <lineage>
        <taxon>Bacteria</taxon>
        <taxon>Pseudomonadati</taxon>
        <taxon>Pseudomonadota</taxon>
        <taxon>Gammaproteobacteria</taxon>
        <taxon>Oceanospirillales</taxon>
        <taxon>Endozoicomonadaceae</taxon>
        <taxon>Parendozoicomonas</taxon>
    </lineage>
</organism>
<feature type="domain" description="Gp5/Type VI secretion system Vgr protein OB-fold" evidence="4">
    <location>
        <begin position="385"/>
        <end position="452"/>
    </location>
</feature>
<dbReference type="InterPro" id="IPR054030">
    <property type="entry name" value="Gp5_Vgr_C"/>
</dbReference>
<protein>
    <submittedName>
        <fullName evidence="6">Type VI secretion system tip protein VgrG</fullName>
    </submittedName>
</protein>
<comment type="caution">
    <text evidence="6">The sequence shown here is derived from an EMBL/GenBank/DDBJ whole genome shotgun (WGS) entry which is preliminary data.</text>
</comment>
<comment type="subcellular location">
    <subcellularLocation>
        <location evidence="1">Secreted</location>
    </subcellularLocation>
</comment>
<dbReference type="SUPFAM" id="SSF69255">
    <property type="entry name" value="gp5 N-terminal domain-like"/>
    <property type="match status" value="1"/>
</dbReference>